<dbReference type="KEGG" id="pma:Pro_0632"/>
<dbReference type="HOGENOM" id="CLU_2047584_0_0_3"/>
<sequence>MCLDPDVWEECYQDTLALSYEQLIDLDQHYQQHGESSIDNEFHHIVKLVMKEKATQIKSLEKSLFLSVSKKNLFLKLGNIVKSFVWIFSRKDPYWNAKRDPVEDDVSSYCILPVDDVWNL</sequence>
<dbReference type="eggNOG" id="ENOG50322I9">
    <property type="taxonomic scope" value="Bacteria"/>
</dbReference>
<dbReference type="OrthoDB" id="9883496at2"/>
<accession>Q7VCV8</accession>
<evidence type="ECO:0000313" key="1">
    <source>
        <dbReference type="EMBL" id="AAP99676.1"/>
    </source>
</evidence>
<protein>
    <submittedName>
        <fullName evidence="1">Uncharacterized protein</fullName>
    </submittedName>
</protein>
<reference evidence="1 2" key="1">
    <citation type="journal article" date="2003" name="Proc. Natl. Acad. Sci. U.S.A.">
        <title>Genome sequence of the cyanobacterium Prochlorococcus marinus SS120, a nearly minimal oxyphototrophic genome.</title>
        <authorList>
            <person name="Dufresne A."/>
            <person name="Salanoubat M."/>
            <person name="Partensky F."/>
            <person name="Artiguenave F."/>
            <person name="Axmann I.M."/>
            <person name="Barbe V."/>
            <person name="Duprat S."/>
            <person name="Galperin M.Y."/>
            <person name="Koonin E.V."/>
            <person name="Le Gall F."/>
            <person name="Makarova K.S."/>
            <person name="Ostrowski M."/>
            <person name="Oztas S."/>
            <person name="Robert C."/>
            <person name="Rogozin I.B."/>
            <person name="Scanlan D.J."/>
            <person name="Tandeau de Marsac N."/>
            <person name="Weissenbach J."/>
            <person name="Wincker P."/>
            <person name="Wolf Y.I."/>
            <person name="Hess W.R."/>
        </authorList>
    </citation>
    <scope>NUCLEOTIDE SEQUENCE [LARGE SCALE GENOMIC DNA]</scope>
    <source>
        <strain evidence="2">SARG / CCMP1375 / SS120</strain>
    </source>
</reference>
<proteinExistence type="predicted"/>
<dbReference type="STRING" id="167539.Pro_0632"/>
<gene>
    <name evidence="1" type="ordered locus">Pro_0632</name>
</gene>
<organism evidence="1 2">
    <name type="scientific">Prochlorococcus marinus (strain SARG / CCMP1375 / SS120)</name>
    <dbReference type="NCBI Taxonomy" id="167539"/>
    <lineage>
        <taxon>Bacteria</taxon>
        <taxon>Bacillati</taxon>
        <taxon>Cyanobacteriota</taxon>
        <taxon>Cyanophyceae</taxon>
        <taxon>Synechococcales</taxon>
        <taxon>Prochlorococcaceae</taxon>
        <taxon>Prochlorococcus</taxon>
    </lineage>
</organism>
<keyword evidence="2" id="KW-1185">Reference proteome</keyword>
<dbReference type="RefSeq" id="WP_011124784.1">
    <property type="nucleotide sequence ID" value="NC_005042.1"/>
</dbReference>
<evidence type="ECO:0000313" key="2">
    <source>
        <dbReference type="Proteomes" id="UP000001420"/>
    </source>
</evidence>
<dbReference type="AlphaFoldDB" id="Q7VCV8"/>
<dbReference type="Proteomes" id="UP000001420">
    <property type="component" value="Chromosome"/>
</dbReference>
<dbReference type="EnsemblBacteria" id="AAP99676">
    <property type="protein sequence ID" value="AAP99676"/>
    <property type="gene ID" value="Pro_0632"/>
</dbReference>
<name>Q7VCV8_PROMA</name>
<dbReference type="EMBL" id="AE017126">
    <property type="protein sequence ID" value="AAP99676.1"/>
    <property type="molecule type" value="Genomic_DNA"/>
</dbReference>
<dbReference type="PATRIC" id="fig|167539.5.peg.654"/>